<dbReference type="GeneID" id="90510595"/>
<dbReference type="HOGENOM" id="CLU_128596_1_0_6"/>
<dbReference type="Pfam" id="PF07007">
    <property type="entry name" value="LprI"/>
    <property type="match status" value="1"/>
</dbReference>
<name>D8MMR0_ERWBE</name>
<dbReference type="AlphaFoldDB" id="D8MMR0"/>
<gene>
    <name evidence="3" type="ordered locus">EbC_05860</name>
</gene>
<feature type="domain" description="Lysozyme inhibitor LprI-like N-terminal" evidence="2">
    <location>
        <begin position="26"/>
        <end position="126"/>
    </location>
</feature>
<organism evidence="4">
    <name type="scientific">Erwinia billingiae (strain Eb661)</name>
    <dbReference type="NCBI Taxonomy" id="634500"/>
    <lineage>
        <taxon>Bacteria</taxon>
        <taxon>Pseudomonadati</taxon>
        <taxon>Pseudomonadota</taxon>
        <taxon>Gammaproteobacteria</taxon>
        <taxon>Enterobacterales</taxon>
        <taxon>Erwiniaceae</taxon>
        <taxon>Erwinia</taxon>
    </lineage>
</organism>
<reference evidence="3 4" key="1">
    <citation type="journal article" date="2010" name="BMC Genomics">
        <title>Genome comparison of the epiphytic bacteria Erwinia billingiae and E. tasmaniensis with the pear pathogen E. pyrifoliae.</title>
        <authorList>
            <person name="Kube M."/>
            <person name="Migdoll A.M."/>
            <person name="Gehring I."/>
            <person name="Heitmann K."/>
            <person name="Mayer Y."/>
            <person name="Kuhl H."/>
            <person name="Knaust F."/>
            <person name="Geider K."/>
            <person name="Reinhardt R."/>
        </authorList>
    </citation>
    <scope>NUCLEOTIDE SEQUENCE [LARGE SCALE GENOMIC DNA]</scope>
    <source>
        <strain evidence="3 4">Eb661</strain>
    </source>
</reference>
<evidence type="ECO:0000259" key="2">
    <source>
        <dbReference type="Pfam" id="PF07007"/>
    </source>
</evidence>
<evidence type="ECO:0000313" key="4">
    <source>
        <dbReference type="Proteomes" id="UP000008793"/>
    </source>
</evidence>
<dbReference type="eggNOG" id="COG3755">
    <property type="taxonomic scope" value="Bacteria"/>
</dbReference>
<dbReference type="RefSeq" id="WP_013200622.1">
    <property type="nucleotide sequence ID" value="NC_014306.1"/>
</dbReference>
<dbReference type="STRING" id="634500.EbC_05860"/>
<proteinExistence type="predicted"/>
<sequence>MKKFALFLISVTALTVSQFARAEENCSSKTISWEVDNCSVRNKDATEAILNKEYSAAKKRIEEEYKSDSSIVKFQLKTLLETQRNWLKYREGQCKMEASLADEDSSAHLGMVSICINKLDKQRIAQFKEMPYG</sequence>
<accession>D8MMR0</accession>
<keyword evidence="4" id="KW-1185">Reference proteome</keyword>
<evidence type="ECO:0000313" key="3">
    <source>
        <dbReference type="EMBL" id="CAX58117.1"/>
    </source>
</evidence>
<feature type="signal peptide" evidence="1">
    <location>
        <begin position="1"/>
        <end position="22"/>
    </location>
</feature>
<dbReference type="KEGG" id="ebi:EbC_05860"/>
<dbReference type="InterPro" id="IPR009739">
    <property type="entry name" value="LprI-like_N"/>
</dbReference>
<dbReference type="EMBL" id="FP236843">
    <property type="protein sequence ID" value="CAX58117.1"/>
    <property type="molecule type" value="Genomic_DNA"/>
</dbReference>
<feature type="chain" id="PRO_5003117995" evidence="1">
    <location>
        <begin position="23"/>
        <end position="133"/>
    </location>
</feature>
<keyword evidence="1" id="KW-0732">Signal</keyword>
<protein>
    <submittedName>
        <fullName evidence="3">Exported protein</fullName>
    </submittedName>
</protein>
<evidence type="ECO:0000256" key="1">
    <source>
        <dbReference type="SAM" id="SignalP"/>
    </source>
</evidence>
<dbReference type="Gene3D" id="1.20.1270.180">
    <property type="match status" value="1"/>
</dbReference>
<dbReference type="Proteomes" id="UP000008793">
    <property type="component" value="Chromosome"/>
</dbReference>